<keyword evidence="6 14" id="KW-0686">Riboflavin biosynthesis</keyword>
<organism evidence="19 20">
    <name type="scientific">Winkia neuii</name>
    <dbReference type="NCBI Taxonomy" id="33007"/>
    <lineage>
        <taxon>Bacteria</taxon>
        <taxon>Bacillati</taxon>
        <taxon>Actinomycetota</taxon>
        <taxon>Actinomycetes</taxon>
        <taxon>Actinomycetales</taxon>
        <taxon>Actinomycetaceae</taxon>
        <taxon>Winkia</taxon>
    </lineage>
</organism>
<evidence type="ECO:0000256" key="11">
    <source>
        <dbReference type="ARBA" id="ARBA00023268"/>
    </source>
</evidence>
<keyword evidence="7 14" id="KW-0479">Metal-binding</keyword>
<feature type="binding site" evidence="16">
    <location>
        <position position="229"/>
    </location>
    <ligand>
        <name>substrate</name>
    </ligand>
</feature>
<dbReference type="InterPro" id="IPR016192">
    <property type="entry name" value="APOBEC/CMP_deaminase_Zn-bd"/>
</dbReference>
<dbReference type="PANTHER" id="PTHR38011:SF7">
    <property type="entry name" value="2,5-DIAMINO-6-RIBOSYLAMINO-4(3H)-PYRIMIDINONE 5'-PHOSPHATE REDUCTASE"/>
    <property type="match status" value="1"/>
</dbReference>
<evidence type="ECO:0000256" key="10">
    <source>
        <dbReference type="ARBA" id="ARBA00023002"/>
    </source>
</evidence>
<comment type="function">
    <text evidence="1 14">Converts 2,5-diamino-6-(ribosylamino)-4(3h)-pyrimidinone 5'-phosphate into 5-amino-6-(ribosylamino)-2,4(1h,3h)-pyrimidinedione 5'-phosphate.</text>
</comment>
<feature type="binding site" evidence="17">
    <location>
        <position position="66"/>
    </location>
    <ligand>
        <name>Zn(2+)</name>
        <dbReference type="ChEBI" id="CHEBI:29105"/>
        <note>catalytic</note>
    </ligand>
</feature>
<evidence type="ECO:0000259" key="18">
    <source>
        <dbReference type="PROSITE" id="PS51747"/>
    </source>
</evidence>
<dbReference type="PIRSF" id="PIRSF006769">
    <property type="entry name" value="RibD"/>
    <property type="match status" value="1"/>
</dbReference>
<name>A0A2I1IP78_9ACTO</name>
<dbReference type="GO" id="GO:0008703">
    <property type="term" value="F:5-amino-6-(5-phosphoribosylamino)uracil reductase activity"/>
    <property type="evidence" value="ECO:0007669"/>
    <property type="project" value="UniProtKB-EC"/>
</dbReference>
<dbReference type="Proteomes" id="UP000235122">
    <property type="component" value="Unassembled WGS sequence"/>
</dbReference>
<evidence type="ECO:0000256" key="16">
    <source>
        <dbReference type="PIRSR" id="PIRSR006769-2"/>
    </source>
</evidence>
<comment type="caution">
    <text evidence="19">The sequence shown here is derived from an EMBL/GenBank/DDBJ whole genome shotgun (WGS) entry which is preliminary data.</text>
</comment>
<evidence type="ECO:0000313" key="20">
    <source>
        <dbReference type="Proteomes" id="UP000235122"/>
    </source>
</evidence>
<feature type="binding site" evidence="16">
    <location>
        <position position="179"/>
    </location>
    <ligand>
        <name>NADP(+)</name>
        <dbReference type="ChEBI" id="CHEBI:58349"/>
    </ligand>
</feature>
<proteinExistence type="inferred from homology"/>
<evidence type="ECO:0000256" key="3">
    <source>
        <dbReference type="ARBA" id="ARBA00004910"/>
    </source>
</evidence>
<feature type="binding site" evidence="16">
    <location>
        <position position="284"/>
    </location>
    <ligand>
        <name>substrate</name>
    </ligand>
</feature>
<sequence>MPPRLRSGRRPLCTKGGTLLDNVLARATALALKGLNYGPNPRVGCVIYSGEKILGEGYHKGAGTPHAEIAALADANAKGNSVEKACAVVTLEPCNHTGRTGPCSKALAAAKIGKVIYAQKDPNPVAAGGAAYLSGAGIVAIDALSAGADPGLVKAAQDVTKVWRKVQERHRPWVIAKVAQTLDGKVAAQDGSSQWITSEGAREHAHLLRASVDAICVGTKTYEADLPRLTARPKGIENPHQPHRVVIGSSSLTLPDGFEHAKTHALKSLFEEFFTRGYTRILLEGGPTLISAALNAHLVDELNVYVAPKILGKGRPAFGGLNITTLSEAIEGEATLTRLGTNWLVKMPLKTKD</sequence>
<comment type="cofactor">
    <cofactor evidence="14 17">
        <name>Zn(2+)</name>
        <dbReference type="ChEBI" id="CHEBI:29105"/>
    </cofactor>
    <text evidence="14 17">Binds 1 zinc ion.</text>
</comment>
<feature type="binding site" evidence="16">
    <location>
        <position position="221"/>
    </location>
    <ligand>
        <name>NADP(+)</name>
        <dbReference type="ChEBI" id="CHEBI:58349"/>
    </ligand>
</feature>
<comment type="catalytic activity">
    <reaction evidence="13 14">
        <text>2,5-diamino-6-hydroxy-4-(5-phosphoribosylamino)-pyrimidine + H2O + H(+) = 5-amino-6-(5-phospho-D-ribosylamino)uracil + NH4(+)</text>
        <dbReference type="Rhea" id="RHEA:21868"/>
        <dbReference type="ChEBI" id="CHEBI:15377"/>
        <dbReference type="ChEBI" id="CHEBI:15378"/>
        <dbReference type="ChEBI" id="CHEBI:28938"/>
        <dbReference type="ChEBI" id="CHEBI:58453"/>
        <dbReference type="ChEBI" id="CHEBI:58614"/>
        <dbReference type="EC" id="3.5.4.26"/>
    </reaction>
</comment>
<evidence type="ECO:0000256" key="2">
    <source>
        <dbReference type="ARBA" id="ARBA00004882"/>
    </source>
</evidence>
<keyword evidence="9 14" id="KW-0521">NADP</keyword>
<comment type="pathway">
    <text evidence="2 14">Cofactor biosynthesis; riboflavin biosynthesis; 5-amino-6-(D-ribitylamino)uracil from GTP: step 2/4.</text>
</comment>
<feature type="binding site" evidence="17">
    <location>
        <position position="103"/>
    </location>
    <ligand>
        <name>Zn(2+)</name>
        <dbReference type="ChEBI" id="CHEBI:29105"/>
        <note>catalytic</note>
    </ligand>
</feature>
<feature type="binding site" evidence="16">
    <location>
        <begin position="286"/>
        <end position="292"/>
    </location>
    <ligand>
        <name>NADP(+)</name>
        <dbReference type="ChEBI" id="CHEBI:58349"/>
    </ligand>
</feature>
<gene>
    <name evidence="19" type="primary">ribD</name>
    <name evidence="19" type="ORF">CYJ19_04615</name>
</gene>
<dbReference type="STRING" id="33007.HMPREF3198_01297"/>
<dbReference type="EC" id="1.1.1.193" evidence="14"/>
<feature type="active site" description="Proton donor" evidence="15">
    <location>
        <position position="68"/>
    </location>
</feature>
<comment type="similarity">
    <text evidence="5 14">In the C-terminal section; belongs to the HTP reductase family.</text>
</comment>
<reference evidence="19 20" key="1">
    <citation type="submission" date="2017-12" db="EMBL/GenBank/DDBJ databases">
        <title>Phylogenetic diversity of female urinary microbiome.</title>
        <authorList>
            <person name="Thomas-White K."/>
            <person name="Wolfe A.J."/>
        </authorList>
    </citation>
    <scope>NUCLEOTIDE SEQUENCE [LARGE SCALE GENOMIC DNA]</scope>
    <source>
        <strain evidence="19 20">UMB0402</strain>
    </source>
</reference>
<evidence type="ECO:0000256" key="4">
    <source>
        <dbReference type="ARBA" id="ARBA00005259"/>
    </source>
</evidence>
<dbReference type="InterPro" id="IPR002734">
    <property type="entry name" value="RibDG_C"/>
</dbReference>
<evidence type="ECO:0000256" key="13">
    <source>
        <dbReference type="ARBA" id="ARBA00049886"/>
    </source>
</evidence>
<evidence type="ECO:0000256" key="17">
    <source>
        <dbReference type="PIRSR" id="PIRSR006769-3"/>
    </source>
</evidence>
<evidence type="ECO:0000256" key="6">
    <source>
        <dbReference type="ARBA" id="ARBA00022619"/>
    </source>
</evidence>
<feature type="binding site" evidence="16">
    <location>
        <position position="209"/>
    </location>
    <ligand>
        <name>substrate</name>
    </ligand>
</feature>
<dbReference type="Gene3D" id="3.40.430.10">
    <property type="entry name" value="Dihydrofolate Reductase, subunit A"/>
    <property type="match status" value="2"/>
</dbReference>
<dbReference type="SUPFAM" id="SSF53927">
    <property type="entry name" value="Cytidine deaminase-like"/>
    <property type="match status" value="1"/>
</dbReference>
<evidence type="ECO:0000256" key="7">
    <source>
        <dbReference type="ARBA" id="ARBA00022723"/>
    </source>
</evidence>
<feature type="binding site" evidence="16">
    <location>
        <position position="193"/>
    </location>
    <ligand>
        <name>substrate</name>
    </ligand>
</feature>
<accession>A0A2I1IP78</accession>
<dbReference type="PROSITE" id="PS51747">
    <property type="entry name" value="CYT_DCMP_DEAMINASES_2"/>
    <property type="match status" value="1"/>
</dbReference>
<comment type="similarity">
    <text evidence="4 14">In the N-terminal section; belongs to the cytidine and deoxycytidylate deaminase family.</text>
</comment>
<dbReference type="EMBL" id="PKKO01000002">
    <property type="protein sequence ID" value="PKY72921.1"/>
    <property type="molecule type" value="Genomic_DNA"/>
</dbReference>
<keyword evidence="10 14" id="KW-0560">Oxidoreductase</keyword>
<feature type="binding site" evidence="16">
    <location>
        <position position="195"/>
    </location>
    <ligand>
        <name>NADP(+)</name>
        <dbReference type="ChEBI" id="CHEBI:58349"/>
    </ligand>
</feature>
<dbReference type="InterPro" id="IPR004794">
    <property type="entry name" value="Eubact_RibD"/>
</dbReference>
<dbReference type="CDD" id="cd01284">
    <property type="entry name" value="Riboflavin_deaminase-reductase"/>
    <property type="match status" value="1"/>
</dbReference>
<dbReference type="GO" id="GO:0009231">
    <property type="term" value="P:riboflavin biosynthetic process"/>
    <property type="evidence" value="ECO:0007669"/>
    <property type="project" value="UniProtKB-UniPathway"/>
</dbReference>
<dbReference type="InterPro" id="IPR016193">
    <property type="entry name" value="Cytidine_deaminase-like"/>
</dbReference>
<dbReference type="PROSITE" id="PS00903">
    <property type="entry name" value="CYT_DCMP_DEAMINASES_1"/>
    <property type="match status" value="1"/>
</dbReference>
<feature type="binding site" evidence="16">
    <location>
        <position position="232"/>
    </location>
    <ligand>
        <name>substrate</name>
    </ligand>
</feature>
<feature type="binding site" evidence="16">
    <location>
        <position position="249"/>
    </location>
    <ligand>
        <name>NADP(+)</name>
        <dbReference type="ChEBI" id="CHEBI:58349"/>
    </ligand>
</feature>
<evidence type="ECO:0000256" key="15">
    <source>
        <dbReference type="PIRSR" id="PIRSR006769-1"/>
    </source>
</evidence>
<keyword evidence="11" id="KW-0511">Multifunctional enzyme</keyword>
<feature type="binding site" evidence="17">
    <location>
        <position position="94"/>
    </location>
    <ligand>
        <name>Zn(2+)</name>
        <dbReference type="ChEBI" id="CHEBI:29105"/>
        <note>catalytic</note>
    </ligand>
</feature>
<evidence type="ECO:0000256" key="14">
    <source>
        <dbReference type="PIRNR" id="PIRNR006769"/>
    </source>
</evidence>
<evidence type="ECO:0000256" key="5">
    <source>
        <dbReference type="ARBA" id="ARBA00007417"/>
    </source>
</evidence>
<dbReference type="Pfam" id="PF00383">
    <property type="entry name" value="dCMP_cyt_deam_1"/>
    <property type="match status" value="1"/>
</dbReference>
<comment type="catalytic activity">
    <reaction evidence="12 14">
        <text>5-amino-6-(5-phospho-D-ribitylamino)uracil + NADP(+) = 5-amino-6-(5-phospho-D-ribosylamino)uracil + NADPH + H(+)</text>
        <dbReference type="Rhea" id="RHEA:17845"/>
        <dbReference type="ChEBI" id="CHEBI:15378"/>
        <dbReference type="ChEBI" id="CHEBI:57783"/>
        <dbReference type="ChEBI" id="CHEBI:58349"/>
        <dbReference type="ChEBI" id="CHEBI:58421"/>
        <dbReference type="ChEBI" id="CHEBI:58453"/>
        <dbReference type="EC" id="1.1.1.193"/>
    </reaction>
</comment>
<dbReference type="PANTHER" id="PTHR38011">
    <property type="entry name" value="DIHYDROFOLATE REDUCTASE FAMILY PROTEIN (AFU_ORTHOLOGUE AFUA_8G06820)"/>
    <property type="match status" value="1"/>
</dbReference>
<evidence type="ECO:0000256" key="8">
    <source>
        <dbReference type="ARBA" id="ARBA00022833"/>
    </source>
</evidence>
<dbReference type="EC" id="3.5.4.26" evidence="14"/>
<evidence type="ECO:0000256" key="1">
    <source>
        <dbReference type="ARBA" id="ARBA00002151"/>
    </source>
</evidence>
<dbReference type="InterPro" id="IPR050765">
    <property type="entry name" value="Riboflavin_Biosynth_HTPR"/>
</dbReference>
<dbReference type="InterPro" id="IPR024072">
    <property type="entry name" value="DHFR-like_dom_sf"/>
</dbReference>
<dbReference type="GO" id="GO:0008835">
    <property type="term" value="F:diaminohydroxyphosphoribosylaminopyrimidine deaminase activity"/>
    <property type="evidence" value="ECO:0007669"/>
    <property type="project" value="UniProtKB-EC"/>
</dbReference>
<dbReference type="GO" id="GO:0008270">
    <property type="term" value="F:zinc ion binding"/>
    <property type="evidence" value="ECO:0007669"/>
    <property type="project" value="InterPro"/>
</dbReference>
<keyword evidence="14" id="KW-0378">Hydrolase</keyword>
<protein>
    <recommendedName>
        <fullName evidence="14">Riboflavin biosynthesis protein RibD</fullName>
    </recommendedName>
    <domain>
        <recommendedName>
            <fullName evidence="14">Diaminohydroxyphosphoribosylaminopyrimidine deaminase</fullName>
            <shortName evidence="14">DRAP deaminase</shortName>
            <ecNumber evidence="14">3.5.4.26</ecNumber>
        </recommendedName>
        <alternativeName>
            <fullName evidence="14">Riboflavin-specific deaminase</fullName>
        </alternativeName>
    </domain>
    <domain>
        <recommendedName>
            <fullName evidence="14">5-amino-6-(5-phosphoribosylamino)uracil reductase</fullName>
            <ecNumber evidence="14">1.1.1.193</ecNumber>
        </recommendedName>
        <alternativeName>
            <fullName evidence="14">HTP reductase</fullName>
        </alternativeName>
    </domain>
</protein>
<evidence type="ECO:0000313" key="19">
    <source>
        <dbReference type="EMBL" id="PKY72921.1"/>
    </source>
</evidence>
<dbReference type="Gene3D" id="3.40.140.10">
    <property type="entry name" value="Cytidine Deaminase, domain 2"/>
    <property type="match status" value="1"/>
</dbReference>
<keyword evidence="8 14" id="KW-0862">Zinc</keyword>
<dbReference type="SUPFAM" id="SSF53597">
    <property type="entry name" value="Dihydrofolate reductase-like"/>
    <property type="match status" value="1"/>
</dbReference>
<keyword evidence="20" id="KW-1185">Reference proteome</keyword>
<evidence type="ECO:0000256" key="9">
    <source>
        <dbReference type="ARBA" id="ARBA00022857"/>
    </source>
</evidence>
<feature type="domain" description="CMP/dCMP-type deaminase" evidence="18">
    <location>
        <begin position="20"/>
        <end position="140"/>
    </location>
</feature>
<dbReference type="NCBIfam" id="TIGR00326">
    <property type="entry name" value="eubact_ribD"/>
    <property type="match status" value="1"/>
</dbReference>
<dbReference type="UniPathway" id="UPA00275">
    <property type="reaction ID" value="UER00401"/>
</dbReference>
<dbReference type="Pfam" id="PF01872">
    <property type="entry name" value="RibD_C"/>
    <property type="match status" value="1"/>
</dbReference>
<evidence type="ECO:0000256" key="12">
    <source>
        <dbReference type="ARBA" id="ARBA00049861"/>
    </source>
</evidence>
<feature type="binding site" evidence="16">
    <location>
        <position position="225"/>
    </location>
    <ligand>
        <name>NADP(+)</name>
        <dbReference type="ChEBI" id="CHEBI:58349"/>
    </ligand>
</feature>
<dbReference type="AlphaFoldDB" id="A0A2I1IP78"/>
<comment type="pathway">
    <text evidence="3 14">Cofactor biosynthesis; riboflavin biosynthesis; 5-amino-6-(D-ribitylamino)uracil from GTP: step 3/4.</text>
</comment>
<dbReference type="InterPro" id="IPR002125">
    <property type="entry name" value="CMP_dCMP_dom"/>
</dbReference>